<dbReference type="AlphaFoldDB" id="A0A7U2FJW9"/>
<sequence>MSLVVCKTRSNETVSQNINYHPLPSFLLRVSCFFLYLLSGFSMRQLLHFFDALSIIRTKPLRPQLHPQIRPEDKSHTRNAA</sequence>
<keyword evidence="2" id="KW-1185">Reference proteome</keyword>
<dbReference type="Proteomes" id="UP000663193">
    <property type="component" value="Chromosome 17"/>
</dbReference>
<proteinExistence type="predicted"/>
<dbReference type="EMBL" id="CP069039">
    <property type="protein sequence ID" value="QRD04840.1"/>
    <property type="molecule type" value="Genomic_DNA"/>
</dbReference>
<evidence type="ECO:0000313" key="2">
    <source>
        <dbReference type="Proteomes" id="UP000663193"/>
    </source>
</evidence>
<organism evidence="1 2">
    <name type="scientific">Phaeosphaeria nodorum (strain SN15 / ATCC MYA-4574 / FGSC 10173)</name>
    <name type="common">Glume blotch fungus</name>
    <name type="synonym">Parastagonospora nodorum</name>
    <dbReference type="NCBI Taxonomy" id="321614"/>
    <lineage>
        <taxon>Eukaryota</taxon>
        <taxon>Fungi</taxon>
        <taxon>Dikarya</taxon>
        <taxon>Ascomycota</taxon>
        <taxon>Pezizomycotina</taxon>
        <taxon>Dothideomycetes</taxon>
        <taxon>Pleosporomycetidae</taxon>
        <taxon>Pleosporales</taxon>
        <taxon>Pleosporineae</taxon>
        <taxon>Phaeosphaeriaceae</taxon>
        <taxon>Parastagonospora</taxon>
    </lineage>
</organism>
<accession>A0A7U2FJW9</accession>
<reference evidence="2" key="1">
    <citation type="journal article" date="2021" name="BMC Genomics">
        <title>Chromosome-level genome assembly and manually-curated proteome of model necrotroph Parastagonospora nodorum Sn15 reveals a genome-wide trove of candidate effector homologs, and redundancy of virulence-related functions within an accessory chromosome.</title>
        <authorList>
            <person name="Bertazzoni S."/>
            <person name="Jones D.A.B."/>
            <person name="Phan H.T."/>
            <person name="Tan K.-C."/>
            <person name="Hane J.K."/>
        </authorList>
    </citation>
    <scope>NUCLEOTIDE SEQUENCE [LARGE SCALE GENOMIC DNA]</scope>
    <source>
        <strain evidence="2">SN15 / ATCC MYA-4574 / FGSC 10173)</strain>
    </source>
</reference>
<name>A0A7U2FJW9_PHANO</name>
<dbReference type="VEuPathDB" id="FungiDB:JI435_107620"/>
<evidence type="ECO:0000313" key="1">
    <source>
        <dbReference type="EMBL" id="QRD04840.1"/>
    </source>
</evidence>
<protein>
    <submittedName>
        <fullName evidence="1">Uncharacterized protein</fullName>
    </submittedName>
</protein>
<gene>
    <name evidence="1" type="ORF">JI435_107620</name>
</gene>